<evidence type="ECO:0000313" key="3">
    <source>
        <dbReference type="Proteomes" id="UP000230002"/>
    </source>
</evidence>
<name>A0A2G8S253_9APHY</name>
<evidence type="ECO:0000313" key="2">
    <source>
        <dbReference type="EMBL" id="PIL27832.1"/>
    </source>
</evidence>
<protein>
    <submittedName>
        <fullName evidence="2">Uncharacterized protein</fullName>
    </submittedName>
</protein>
<dbReference type="AlphaFoldDB" id="A0A2G8S253"/>
<sequence>MPATTPPAIAPLFDLFEEEAGSAVADDVDEEDEPVAELVPEDATLEEEDEARHEVSAPLTIENVEDTASTPVPYASTTYWPAVKLTFDHVHDAAAASTFVARVVPLPARFLKLVASVWGDALEMRRNWSVSWGPAYCQLSVADEHVLIVEGKFIHEKLGRMDGKVDPEVVEAVGPTVDKMDPGSVTDMLVAVEVGLDEGVVVDVSVCELELLIGSRERGKVGEERELRLDSI</sequence>
<organism evidence="2 3">
    <name type="scientific">Ganoderma sinense ZZ0214-1</name>
    <dbReference type="NCBI Taxonomy" id="1077348"/>
    <lineage>
        <taxon>Eukaryota</taxon>
        <taxon>Fungi</taxon>
        <taxon>Dikarya</taxon>
        <taxon>Basidiomycota</taxon>
        <taxon>Agaricomycotina</taxon>
        <taxon>Agaricomycetes</taxon>
        <taxon>Polyporales</taxon>
        <taxon>Polyporaceae</taxon>
        <taxon>Ganoderma</taxon>
    </lineage>
</organism>
<keyword evidence="3" id="KW-1185">Reference proteome</keyword>
<accession>A0A2G8S253</accession>
<dbReference type="Proteomes" id="UP000230002">
    <property type="component" value="Unassembled WGS sequence"/>
</dbReference>
<gene>
    <name evidence="2" type="ORF">GSI_10986</name>
</gene>
<evidence type="ECO:0000256" key="1">
    <source>
        <dbReference type="SAM" id="MobiDB-lite"/>
    </source>
</evidence>
<dbReference type="EMBL" id="AYKW01000034">
    <property type="protein sequence ID" value="PIL27832.1"/>
    <property type="molecule type" value="Genomic_DNA"/>
</dbReference>
<feature type="region of interest" description="Disordered" evidence="1">
    <location>
        <begin position="43"/>
        <end position="63"/>
    </location>
</feature>
<reference evidence="2 3" key="1">
    <citation type="journal article" date="2015" name="Sci. Rep.">
        <title>Chromosome-level genome map provides insights into diverse defense mechanisms in the medicinal fungus Ganoderma sinense.</title>
        <authorList>
            <person name="Zhu Y."/>
            <person name="Xu J."/>
            <person name="Sun C."/>
            <person name="Zhou S."/>
            <person name="Xu H."/>
            <person name="Nelson D.R."/>
            <person name="Qian J."/>
            <person name="Song J."/>
            <person name="Luo H."/>
            <person name="Xiang L."/>
            <person name="Li Y."/>
            <person name="Xu Z."/>
            <person name="Ji A."/>
            <person name="Wang L."/>
            <person name="Lu S."/>
            <person name="Hayward A."/>
            <person name="Sun W."/>
            <person name="Li X."/>
            <person name="Schwartz D.C."/>
            <person name="Wang Y."/>
            <person name="Chen S."/>
        </authorList>
    </citation>
    <scope>NUCLEOTIDE SEQUENCE [LARGE SCALE GENOMIC DNA]</scope>
    <source>
        <strain evidence="2 3">ZZ0214-1</strain>
    </source>
</reference>
<proteinExistence type="predicted"/>
<comment type="caution">
    <text evidence="2">The sequence shown here is derived from an EMBL/GenBank/DDBJ whole genome shotgun (WGS) entry which is preliminary data.</text>
</comment>